<feature type="transmembrane region" description="Helical" evidence="1">
    <location>
        <begin position="109"/>
        <end position="135"/>
    </location>
</feature>
<accession>A0ABM7SED7</accession>
<keyword evidence="1" id="KW-0472">Membrane</keyword>
<dbReference type="PANTHER" id="PTHR43185:SF1">
    <property type="entry name" value="FE(2+) TRANSPORTER FEOB"/>
    <property type="match status" value="1"/>
</dbReference>
<sequence length="136" mass="14990">MQALQEKLDKESLENSFVGRVGRGIDGVFKPMDFDWRLSVSLVAGFMAKEVVVSTLAVLYAGEKDPKLALKQSVRLPSAIAFIVFVMFYIPCFAATITFGKEAGGFKFVVYLFVFTTVVAYVFSLIAYGLTSLFVS</sequence>
<name>A0ABM7SED7_9HELI</name>
<evidence type="ECO:0000256" key="1">
    <source>
        <dbReference type="SAM" id="Phobius"/>
    </source>
</evidence>
<organism evidence="3 4">
    <name type="scientific">Helicobacter gastrofelis</name>
    <dbReference type="NCBI Taxonomy" id="2849642"/>
    <lineage>
        <taxon>Bacteria</taxon>
        <taxon>Pseudomonadati</taxon>
        <taxon>Campylobacterota</taxon>
        <taxon>Epsilonproteobacteria</taxon>
        <taxon>Campylobacterales</taxon>
        <taxon>Helicobacteraceae</taxon>
        <taxon>Helicobacter</taxon>
    </lineage>
</organism>
<proteinExistence type="predicted"/>
<dbReference type="Proteomes" id="UP000826146">
    <property type="component" value="Chromosome"/>
</dbReference>
<reference evidence="3 4" key="1">
    <citation type="submission" date="2021-07" db="EMBL/GenBank/DDBJ databases">
        <title>Novel Helicobacter sp. Isolated from a cat.</title>
        <authorList>
            <person name="Rimbara E."/>
            <person name="Suzuki M."/>
        </authorList>
    </citation>
    <scope>NUCLEOTIDE SEQUENCE [LARGE SCALE GENOMIC DNA]</scope>
    <source>
        <strain evidence="4">NHP19-012</strain>
    </source>
</reference>
<dbReference type="InterPro" id="IPR011642">
    <property type="entry name" value="Gate_dom"/>
</dbReference>
<evidence type="ECO:0000313" key="3">
    <source>
        <dbReference type="EMBL" id="BCZ19130.1"/>
    </source>
</evidence>
<protein>
    <recommendedName>
        <fullName evidence="2">Nucleoside transporter/FeoB GTPase Gate domain-containing protein</fullName>
    </recommendedName>
</protein>
<keyword evidence="4" id="KW-1185">Reference proteome</keyword>
<dbReference type="PANTHER" id="PTHR43185">
    <property type="entry name" value="FERROUS IRON TRANSPORT PROTEIN B"/>
    <property type="match status" value="1"/>
</dbReference>
<feature type="transmembrane region" description="Helical" evidence="1">
    <location>
        <begin position="74"/>
        <end position="97"/>
    </location>
</feature>
<feature type="transmembrane region" description="Helical" evidence="1">
    <location>
        <begin position="38"/>
        <end position="62"/>
    </location>
</feature>
<feature type="domain" description="Nucleoside transporter/FeoB GTPase Gate" evidence="2">
    <location>
        <begin position="15"/>
        <end position="104"/>
    </location>
</feature>
<evidence type="ECO:0000259" key="2">
    <source>
        <dbReference type="Pfam" id="PF07670"/>
    </source>
</evidence>
<dbReference type="Pfam" id="PF07670">
    <property type="entry name" value="Gate"/>
    <property type="match status" value="1"/>
</dbReference>
<evidence type="ECO:0000313" key="4">
    <source>
        <dbReference type="Proteomes" id="UP000826146"/>
    </source>
</evidence>
<dbReference type="EMBL" id="AP024819">
    <property type="protein sequence ID" value="BCZ19130.1"/>
    <property type="molecule type" value="Genomic_DNA"/>
</dbReference>
<keyword evidence="1" id="KW-1133">Transmembrane helix</keyword>
<gene>
    <name evidence="3" type="ORF">NHP190012_07720</name>
</gene>
<keyword evidence="1" id="KW-0812">Transmembrane</keyword>
<dbReference type="InterPro" id="IPR050860">
    <property type="entry name" value="FeoB_GTPase"/>
</dbReference>